<protein>
    <submittedName>
        <fullName evidence="1">Ig family protein</fullName>
    </submittedName>
</protein>
<evidence type="ECO:0000313" key="1">
    <source>
        <dbReference type="EMBL" id="BAM86840.1"/>
    </source>
</evidence>
<accession>M4ZKP5</accession>
<gene>
    <name evidence="1" type="ORF">S58_08290</name>
</gene>
<evidence type="ECO:0000313" key="2">
    <source>
        <dbReference type="Proteomes" id="UP000011841"/>
    </source>
</evidence>
<proteinExistence type="predicted"/>
<dbReference type="HOGENOM" id="CLU_2153499_0_0_5"/>
<reference evidence="1 2" key="1">
    <citation type="journal article" date="2013" name="Appl. Environ. Microbiol.">
        <title>Genome analysis suggests that the soil oligotrophic bacterium Agromonas oligotrophica (Bradyrhizobium oligotrophicum) is a nitrogen-fixing symbiont of Aeschynomene indica.</title>
        <authorList>
            <person name="Okubo T."/>
            <person name="Fukushima S."/>
            <person name="Itakura M."/>
            <person name="Oshima K."/>
            <person name="Longtonglang A."/>
            <person name="Teaumroong N."/>
            <person name="Mitsui H."/>
            <person name="Hattori M."/>
            <person name="Hattori R."/>
            <person name="Hattori T."/>
            <person name="Minamisawa K."/>
        </authorList>
    </citation>
    <scope>NUCLEOTIDE SEQUENCE [LARGE SCALE GENOMIC DNA]</scope>
    <source>
        <strain evidence="1 2">S58</strain>
    </source>
</reference>
<name>M4ZKP5_9BRAD</name>
<organism evidence="1 2">
    <name type="scientific">Bradyrhizobium oligotrophicum S58</name>
    <dbReference type="NCBI Taxonomy" id="1245469"/>
    <lineage>
        <taxon>Bacteria</taxon>
        <taxon>Pseudomonadati</taxon>
        <taxon>Pseudomonadota</taxon>
        <taxon>Alphaproteobacteria</taxon>
        <taxon>Hyphomicrobiales</taxon>
        <taxon>Nitrobacteraceae</taxon>
        <taxon>Bradyrhizobium</taxon>
    </lineage>
</organism>
<dbReference type="Proteomes" id="UP000011841">
    <property type="component" value="Chromosome"/>
</dbReference>
<dbReference type="EMBL" id="AP012603">
    <property type="protein sequence ID" value="BAM86840.1"/>
    <property type="molecule type" value="Genomic_DNA"/>
</dbReference>
<dbReference type="KEGG" id="aol:S58_08290"/>
<sequence length="111" mass="12230">MRGSLYCNQLKADPGIVINRTGNETVSDANSGTGADGRNNLQRVKIECSLDNPFDPSIHHSQPAVFLRTDIGLNADDRHLYADGRIDFLRNMVKEHASLCARHRAGLCPVE</sequence>
<dbReference type="AlphaFoldDB" id="M4ZKP5"/>
<keyword evidence="2" id="KW-1185">Reference proteome</keyword>
<dbReference type="PATRIC" id="fig|1245469.3.peg.846"/>